<dbReference type="Gene3D" id="2.60.210.10">
    <property type="entry name" value="Apoptosis, Tumor Necrosis Factor Receptor Associated Protein 2, Chain A"/>
    <property type="match status" value="1"/>
</dbReference>
<dbReference type="InterPro" id="IPR008974">
    <property type="entry name" value="TRAF-like"/>
</dbReference>
<feature type="non-terminal residue" evidence="1">
    <location>
        <position position="1"/>
    </location>
</feature>
<keyword evidence="2" id="KW-1185">Reference proteome</keyword>
<proteinExistence type="predicted"/>
<accession>A0A7L1ITI8</accession>
<dbReference type="SUPFAM" id="SSF49599">
    <property type="entry name" value="TRAF domain-like"/>
    <property type="match status" value="1"/>
</dbReference>
<protein>
    <submittedName>
        <fullName evidence="1">MEP1A protein</fullName>
    </submittedName>
</protein>
<dbReference type="EMBL" id="VXBO01008135">
    <property type="protein sequence ID" value="NXN41882.1"/>
    <property type="molecule type" value="Genomic_DNA"/>
</dbReference>
<dbReference type="AlphaFoldDB" id="A0A7L1ITI8"/>
<gene>
    <name evidence="1" type="primary">Mep1a_1</name>
    <name evidence="1" type="ORF">RHIAFR_R15282</name>
</gene>
<feature type="non-terminal residue" evidence="1">
    <location>
        <position position="95"/>
    </location>
</feature>
<evidence type="ECO:0000313" key="1">
    <source>
        <dbReference type="EMBL" id="NXN41882.1"/>
    </source>
</evidence>
<dbReference type="Proteomes" id="UP000525158">
    <property type="component" value="Unassembled WGS sequence"/>
</dbReference>
<reference evidence="1 2" key="1">
    <citation type="submission" date="2019-09" db="EMBL/GenBank/DDBJ databases">
        <title>Bird 10,000 Genomes (B10K) Project - Family phase.</title>
        <authorList>
            <person name="Zhang G."/>
        </authorList>
    </citation>
    <scope>NUCLEOTIDE SEQUENCE [LARGE SCALE GENOMIC DNA]</scope>
    <source>
        <strain evidence="1">B10K-DU-002-36</strain>
        <tissue evidence="1">Muscle</tissue>
    </source>
</reference>
<organism evidence="1 2">
    <name type="scientific">Smutsornis africanus</name>
    <name type="common">Double-banded courser</name>
    <name type="synonym">Rhinoptilus africanus</name>
    <dbReference type="NCBI Taxonomy" id="240209"/>
    <lineage>
        <taxon>Eukaryota</taxon>
        <taxon>Metazoa</taxon>
        <taxon>Chordata</taxon>
        <taxon>Craniata</taxon>
        <taxon>Vertebrata</taxon>
        <taxon>Euteleostomi</taxon>
        <taxon>Archelosauria</taxon>
        <taxon>Archosauria</taxon>
        <taxon>Dinosauria</taxon>
        <taxon>Saurischia</taxon>
        <taxon>Theropoda</taxon>
        <taxon>Coelurosauria</taxon>
        <taxon>Aves</taxon>
        <taxon>Neognathae</taxon>
        <taxon>Neoaves</taxon>
        <taxon>Charadriiformes</taxon>
        <taxon>Glareolidae</taxon>
        <taxon>Rhinoptilus</taxon>
    </lineage>
</organism>
<name>A0A7L1ITI8_SMUAF</name>
<evidence type="ECO:0000313" key="2">
    <source>
        <dbReference type="Proteomes" id="UP000525158"/>
    </source>
</evidence>
<comment type="caution">
    <text evidence="1">The sequence shown here is derived from an EMBL/GenBank/DDBJ whole genome shotgun (WGS) entry which is preliminary data.</text>
</comment>
<sequence length="95" mass="10940">FMNYMGIPFHLCSSPNDGLLEWLARHRQVVWSVLDQNPDVTHGMSLSLSFTTDPNYHQVLTSIYKLFLYFCTTGRNDTLQWNKPSITGSFSSFCN</sequence>